<comment type="caution">
    <text evidence="1">The sequence shown here is derived from an EMBL/GenBank/DDBJ whole genome shotgun (WGS) entry which is preliminary data.</text>
</comment>
<keyword evidence="2" id="KW-1185">Reference proteome</keyword>
<sequence length="133" mass="15774">MSLNRKATGSQEISNELLKQLLLEALEKLWQIFYACIEIEDVPKMRKYNLIWPIAKANFQGKLNRTRSIMLIKHNFTQTPIQYLMHMLEDTQVNSKKFWAIAQDISKIYSREEQPSYKEYKMTKIDEAQDAID</sequence>
<dbReference type="EMBL" id="CAJVQB010007851">
    <property type="protein sequence ID" value="CAG8710193.1"/>
    <property type="molecule type" value="Genomic_DNA"/>
</dbReference>
<evidence type="ECO:0000313" key="2">
    <source>
        <dbReference type="Proteomes" id="UP000789901"/>
    </source>
</evidence>
<evidence type="ECO:0000313" key="1">
    <source>
        <dbReference type="EMBL" id="CAG8710193.1"/>
    </source>
</evidence>
<gene>
    <name evidence="1" type="ORF">GMARGA_LOCUS12688</name>
</gene>
<reference evidence="1 2" key="1">
    <citation type="submission" date="2021-06" db="EMBL/GenBank/DDBJ databases">
        <authorList>
            <person name="Kallberg Y."/>
            <person name="Tangrot J."/>
            <person name="Rosling A."/>
        </authorList>
    </citation>
    <scope>NUCLEOTIDE SEQUENCE [LARGE SCALE GENOMIC DNA]</scope>
    <source>
        <strain evidence="1 2">120-4 pot B 10/14</strain>
    </source>
</reference>
<organism evidence="1 2">
    <name type="scientific">Gigaspora margarita</name>
    <dbReference type="NCBI Taxonomy" id="4874"/>
    <lineage>
        <taxon>Eukaryota</taxon>
        <taxon>Fungi</taxon>
        <taxon>Fungi incertae sedis</taxon>
        <taxon>Mucoromycota</taxon>
        <taxon>Glomeromycotina</taxon>
        <taxon>Glomeromycetes</taxon>
        <taxon>Diversisporales</taxon>
        <taxon>Gigasporaceae</taxon>
        <taxon>Gigaspora</taxon>
    </lineage>
</organism>
<proteinExistence type="predicted"/>
<dbReference type="Proteomes" id="UP000789901">
    <property type="component" value="Unassembled WGS sequence"/>
</dbReference>
<accession>A0ABN7V191</accession>
<name>A0ABN7V191_GIGMA</name>
<protein>
    <submittedName>
        <fullName evidence="1">40569_t:CDS:1</fullName>
    </submittedName>
</protein>